<dbReference type="PROSITE" id="PS50110">
    <property type="entry name" value="RESPONSE_REGULATORY"/>
    <property type="match status" value="1"/>
</dbReference>
<protein>
    <recommendedName>
        <fullName evidence="4">Response regulatory domain-containing protein</fullName>
    </recommendedName>
</protein>
<evidence type="ECO:0000256" key="3">
    <source>
        <dbReference type="SAM" id="MobiDB-lite"/>
    </source>
</evidence>
<dbReference type="GeneID" id="70182094"/>
<dbReference type="RefSeq" id="XP_046019474.1">
    <property type="nucleotide sequence ID" value="XM_046152548.1"/>
</dbReference>
<feature type="region of interest" description="Disordered" evidence="3">
    <location>
        <begin position="1"/>
        <end position="28"/>
    </location>
</feature>
<dbReference type="GO" id="GO:0000160">
    <property type="term" value="P:phosphorelay signal transduction system"/>
    <property type="evidence" value="ECO:0007669"/>
    <property type="project" value="InterPro"/>
</dbReference>
<evidence type="ECO:0000313" key="5">
    <source>
        <dbReference type="EMBL" id="KAH7041419.1"/>
    </source>
</evidence>
<dbReference type="Gene3D" id="3.40.50.2300">
    <property type="match status" value="1"/>
</dbReference>
<dbReference type="InterPro" id="IPR001789">
    <property type="entry name" value="Sig_transdc_resp-reg_receiver"/>
</dbReference>
<dbReference type="CDD" id="cd17546">
    <property type="entry name" value="REC_hyHK_CKI1_RcsC-like"/>
    <property type="match status" value="1"/>
</dbReference>
<comment type="caution">
    <text evidence="5">The sequence shown here is derived from an EMBL/GenBank/DDBJ whole genome shotgun (WGS) entry which is preliminary data.</text>
</comment>
<dbReference type="OrthoDB" id="303614at2759"/>
<dbReference type="SMART" id="SM00448">
    <property type="entry name" value="REC"/>
    <property type="match status" value="1"/>
</dbReference>
<keyword evidence="1 2" id="KW-0597">Phosphoprotein</keyword>
<proteinExistence type="predicted"/>
<dbReference type="Pfam" id="PF00072">
    <property type="entry name" value="Response_reg"/>
    <property type="match status" value="1"/>
</dbReference>
<organism evidence="5 6">
    <name type="scientific">Microdochium trichocladiopsis</name>
    <dbReference type="NCBI Taxonomy" id="1682393"/>
    <lineage>
        <taxon>Eukaryota</taxon>
        <taxon>Fungi</taxon>
        <taxon>Dikarya</taxon>
        <taxon>Ascomycota</taxon>
        <taxon>Pezizomycotina</taxon>
        <taxon>Sordariomycetes</taxon>
        <taxon>Xylariomycetidae</taxon>
        <taxon>Xylariales</taxon>
        <taxon>Microdochiaceae</taxon>
        <taxon>Microdochium</taxon>
    </lineage>
</organism>
<dbReference type="AlphaFoldDB" id="A0A9P8YJ92"/>
<dbReference type="SUPFAM" id="SSF52172">
    <property type="entry name" value="CheY-like"/>
    <property type="match status" value="1"/>
</dbReference>
<name>A0A9P8YJ92_9PEZI</name>
<dbReference type="EMBL" id="JAGTJQ010000001">
    <property type="protein sequence ID" value="KAH7041419.1"/>
    <property type="molecule type" value="Genomic_DNA"/>
</dbReference>
<sequence length="451" mass="49059">MDVVRPLIGDARPVPAGGGQQADDDDDLPAASVSWASCFKPPDAIMTPAEAQVAAVCPAPRGTAEDRLLSALRARPPPPPGPQPLKHGSVVTGLYRRDFWVGQPSSSSSPRLAVASAALSSSLASIYASVNARSAGAEVLLPEPARILGVREADFCDRQVLHYAFQATPEEIIESDRDCGDVDDVDGAGAGNESSRLFDTLKAWEKAVDCAASTRGPPEEGIVYLQAEDNVIMQKIFKKLMNLHGQEVDIADDGEKAVDMYMANPARYRCILMDMTLPTIDGIEAARRIRAFEKEQQRKLDPKSPSAVIRPAVIIAMAITTDWHQPVYEPENMCLFDVVVVKTRLTQLLVPLLLGGPDTNLLIQHGELTEAERRAFPRVKRHPGFWRVQRGGVGAGGGGGACARHRAIVEDLRQRVRKMEEARSFPPNTWLDFKNSLEIRVSAVKHAGARE</sequence>
<evidence type="ECO:0000256" key="1">
    <source>
        <dbReference type="ARBA" id="ARBA00022553"/>
    </source>
</evidence>
<evidence type="ECO:0000313" key="6">
    <source>
        <dbReference type="Proteomes" id="UP000756346"/>
    </source>
</evidence>
<accession>A0A9P8YJ92</accession>
<feature type="modified residue" description="4-aspartylphosphate" evidence="2">
    <location>
        <position position="274"/>
    </location>
</feature>
<dbReference type="PANTHER" id="PTHR45339:SF5">
    <property type="entry name" value="HISTIDINE KINASE"/>
    <property type="match status" value="1"/>
</dbReference>
<evidence type="ECO:0000256" key="2">
    <source>
        <dbReference type="PROSITE-ProRule" id="PRU00169"/>
    </source>
</evidence>
<evidence type="ECO:0000259" key="4">
    <source>
        <dbReference type="PROSITE" id="PS50110"/>
    </source>
</evidence>
<dbReference type="PANTHER" id="PTHR45339">
    <property type="entry name" value="HYBRID SIGNAL TRANSDUCTION HISTIDINE KINASE J"/>
    <property type="match status" value="1"/>
</dbReference>
<reference evidence="5" key="1">
    <citation type="journal article" date="2021" name="Nat. Commun.">
        <title>Genetic determinants of endophytism in the Arabidopsis root mycobiome.</title>
        <authorList>
            <person name="Mesny F."/>
            <person name="Miyauchi S."/>
            <person name="Thiergart T."/>
            <person name="Pickel B."/>
            <person name="Atanasova L."/>
            <person name="Karlsson M."/>
            <person name="Huettel B."/>
            <person name="Barry K.W."/>
            <person name="Haridas S."/>
            <person name="Chen C."/>
            <person name="Bauer D."/>
            <person name="Andreopoulos W."/>
            <person name="Pangilinan J."/>
            <person name="LaButti K."/>
            <person name="Riley R."/>
            <person name="Lipzen A."/>
            <person name="Clum A."/>
            <person name="Drula E."/>
            <person name="Henrissat B."/>
            <person name="Kohler A."/>
            <person name="Grigoriev I.V."/>
            <person name="Martin F.M."/>
            <person name="Hacquard S."/>
        </authorList>
    </citation>
    <scope>NUCLEOTIDE SEQUENCE</scope>
    <source>
        <strain evidence="5">MPI-CAGE-CH-0230</strain>
    </source>
</reference>
<feature type="domain" description="Response regulatory" evidence="4">
    <location>
        <begin position="223"/>
        <end position="357"/>
    </location>
</feature>
<keyword evidence="6" id="KW-1185">Reference proteome</keyword>
<dbReference type="InterPro" id="IPR011006">
    <property type="entry name" value="CheY-like_superfamily"/>
</dbReference>
<gene>
    <name evidence="5" type="ORF">B0I36DRAFT_312796</name>
</gene>
<dbReference type="Proteomes" id="UP000756346">
    <property type="component" value="Unassembled WGS sequence"/>
</dbReference>